<proteinExistence type="predicted"/>
<accession>A0A0U5K2N1</accession>
<reference evidence="1" key="1">
    <citation type="submission" date="2015-10" db="EMBL/GenBank/DDBJ databases">
        <authorList>
            <person name="Gilbert D.G."/>
        </authorList>
    </citation>
    <scope>NUCLEOTIDE SEQUENCE</scope>
    <source>
        <strain evidence="1">Lp167-67</strain>
    </source>
</reference>
<organism evidence="1">
    <name type="scientific">Limosilactobacillus reuteri</name>
    <name type="common">Lactobacillus reuteri</name>
    <dbReference type="NCBI Taxonomy" id="1598"/>
    <lineage>
        <taxon>Bacteria</taxon>
        <taxon>Bacillati</taxon>
        <taxon>Bacillota</taxon>
        <taxon>Bacilli</taxon>
        <taxon>Lactobacillales</taxon>
        <taxon>Lactobacillaceae</taxon>
        <taxon>Limosilactobacillus</taxon>
    </lineage>
</organism>
<dbReference type="EMBL" id="LN887722">
    <property type="protein sequence ID" value="CUR42789.1"/>
    <property type="molecule type" value="Genomic_DNA"/>
</dbReference>
<evidence type="ECO:0000313" key="1">
    <source>
        <dbReference type="EMBL" id="CUR42789.1"/>
    </source>
</evidence>
<dbReference type="AlphaFoldDB" id="A0A0U5K2N1"/>
<name>A0A0U5K2N1_LIMRT</name>
<dbReference type="RefSeq" id="WP_098046484.1">
    <property type="nucleotide sequence ID" value="NZ_LN887722.1"/>
</dbReference>
<sequence length="78" mass="9072">MADDFLNKIANSADKAIHSNESSPYRLKKEGSKTAQIRTNTYKTVKMIAFEQDRKMIDVFDELIRIGLNDPKYEKYVK</sequence>
<gene>
    <name evidence="1" type="ORF">LRLP16767_LRLP167_00580</name>
</gene>
<protein>
    <submittedName>
        <fullName evidence="1">Uncharacterized protein</fullName>
    </submittedName>
</protein>